<keyword evidence="2" id="KW-1185">Reference proteome</keyword>
<evidence type="ECO:0000313" key="2">
    <source>
        <dbReference type="Proteomes" id="UP001501705"/>
    </source>
</evidence>
<accession>A0ABN2BZ11</accession>
<organism evidence="1 2">
    <name type="scientific">Kribbella hippodromi</name>
    <dbReference type="NCBI Taxonomy" id="434347"/>
    <lineage>
        <taxon>Bacteria</taxon>
        <taxon>Bacillati</taxon>
        <taxon>Actinomycetota</taxon>
        <taxon>Actinomycetes</taxon>
        <taxon>Propionibacteriales</taxon>
        <taxon>Kribbellaceae</taxon>
        <taxon>Kribbella</taxon>
    </lineage>
</organism>
<dbReference type="Proteomes" id="UP001501705">
    <property type="component" value="Unassembled WGS sequence"/>
</dbReference>
<dbReference type="RefSeq" id="WP_344231468.1">
    <property type="nucleotide sequence ID" value="NZ_BAAAPH010000001.1"/>
</dbReference>
<protein>
    <submittedName>
        <fullName evidence="1">Uncharacterized protein</fullName>
    </submittedName>
</protein>
<dbReference type="EMBL" id="BAAAPH010000001">
    <property type="protein sequence ID" value="GAA1549944.1"/>
    <property type="molecule type" value="Genomic_DNA"/>
</dbReference>
<proteinExistence type="predicted"/>
<comment type="caution">
    <text evidence="1">The sequence shown here is derived from an EMBL/GenBank/DDBJ whole genome shotgun (WGS) entry which is preliminary data.</text>
</comment>
<sequence length="115" mass="11500">MARDSVTTQKITRAGLTPALTAVSANNDVIDAGSVFLQVANGSGSSINVTVNSPVTVDGLTVGPLVVAVGAGATKLIGPFPVATFARPSSSGTDVGRVYVDYSATTSITRAVVSF</sequence>
<reference evidence="1 2" key="1">
    <citation type="journal article" date="2019" name="Int. J. Syst. Evol. Microbiol.">
        <title>The Global Catalogue of Microorganisms (GCM) 10K type strain sequencing project: providing services to taxonomists for standard genome sequencing and annotation.</title>
        <authorList>
            <consortium name="The Broad Institute Genomics Platform"/>
            <consortium name="The Broad Institute Genome Sequencing Center for Infectious Disease"/>
            <person name="Wu L."/>
            <person name="Ma J."/>
        </authorList>
    </citation>
    <scope>NUCLEOTIDE SEQUENCE [LARGE SCALE GENOMIC DNA]</scope>
    <source>
        <strain evidence="1 2">JCM 15572</strain>
    </source>
</reference>
<gene>
    <name evidence="1" type="ORF">GCM10009804_03160</name>
</gene>
<name>A0ABN2BZ11_9ACTN</name>
<evidence type="ECO:0000313" key="1">
    <source>
        <dbReference type="EMBL" id="GAA1549944.1"/>
    </source>
</evidence>